<dbReference type="AlphaFoldDB" id="I3SAM8"/>
<evidence type="ECO:0000313" key="1">
    <source>
        <dbReference type="EMBL" id="AFK37320.1"/>
    </source>
</evidence>
<dbReference type="EMBL" id="BT137525">
    <property type="protein sequence ID" value="AFK37320.1"/>
    <property type="molecule type" value="mRNA"/>
</dbReference>
<reference evidence="1" key="1">
    <citation type="submission" date="2012-05" db="EMBL/GenBank/DDBJ databases">
        <authorList>
            <person name="Krishnakumar V."/>
            <person name="Cheung F."/>
            <person name="Xiao Y."/>
            <person name="Chan A."/>
            <person name="Moskal W.A."/>
            <person name="Town C.D."/>
        </authorList>
    </citation>
    <scope>NUCLEOTIDE SEQUENCE</scope>
</reference>
<proteinExistence type="evidence at transcript level"/>
<name>I3SAM8_MEDTR</name>
<accession>I3SAM8</accession>
<organism evidence="1">
    <name type="scientific">Medicago truncatula</name>
    <name type="common">Barrel medic</name>
    <name type="synonym">Medicago tribuloides</name>
    <dbReference type="NCBI Taxonomy" id="3880"/>
    <lineage>
        <taxon>Eukaryota</taxon>
        <taxon>Viridiplantae</taxon>
        <taxon>Streptophyta</taxon>
        <taxon>Embryophyta</taxon>
        <taxon>Tracheophyta</taxon>
        <taxon>Spermatophyta</taxon>
        <taxon>Magnoliopsida</taxon>
        <taxon>eudicotyledons</taxon>
        <taxon>Gunneridae</taxon>
        <taxon>Pentapetalae</taxon>
        <taxon>rosids</taxon>
        <taxon>fabids</taxon>
        <taxon>Fabales</taxon>
        <taxon>Fabaceae</taxon>
        <taxon>Papilionoideae</taxon>
        <taxon>50 kb inversion clade</taxon>
        <taxon>NPAAA clade</taxon>
        <taxon>Hologalegina</taxon>
        <taxon>IRL clade</taxon>
        <taxon>Trifolieae</taxon>
        <taxon>Medicago</taxon>
    </lineage>
</organism>
<sequence length="110" mass="12267">MLQLCPLEFDSLTTPLLLHNSKVPKRRSLSLSNTSNFTLPLILILSVLTNVTSSDFLSTLSLLRRVEIPSEYKPLRTPLTSRRVSGFKGTWLSVRISGVELSSSHLQTLT</sequence>
<protein>
    <submittedName>
        <fullName evidence="1">Uncharacterized protein</fullName>
    </submittedName>
</protein>